<dbReference type="Pfam" id="PF19040">
    <property type="entry name" value="SGNH"/>
    <property type="match status" value="1"/>
</dbReference>
<dbReference type="EMBL" id="SMLG01000006">
    <property type="protein sequence ID" value="TDE43944.1"/>
    <property type="molecule type" value="Genomic_DNA"/>
</dbReference>
<proteinExistence type="predicted"/>
<evidence type="ECO:0000259" key="3">
    <source>
        <dbReference type="Pfam" id="PF19040"/>
    </source>
</evidence>
<sequence>MTKTKLFSKKSYYICKKIILNSNFSYRPDIDGIRAIAVVLVILFHAGFSFVPGGYIGVDVFFVLSGFLITLTIDKEMSNNSFSFKQFYLRRIRRIIPVLIFVMLMVTIPACLFLFANNLESYGRTLIHTLLSTNNFHLWMNSGDYFAENSDSIPFLHTWSLSVEEQYYILWPLLLLFLHKKFSLEKRLAFIFIFLISGIFLSIYLTNTNPKMAYFLLPARIFELTIGACLAMFWKKAPVFSKSQNSLISIVGLALILTPAVLLTKSSVFPGLNAFWPCLGTALLIFTGKEIENQGIVNKLLQNKVLILIGLLSYSMYLWHWPLFVFIKYLGINLEGLVRIISLLSIFILSYFSWRFIEQPFRIKYKYNLKKTILFLVVPPIITIVLIYAVLDAKDGFPERFPELSEFTPKTNYPNKVRKECFNKYKIGNCDECFLGIKKDSLDGMLIGDSFANHTVAFLDVLAKDAGLYIHDSAASGYPLLNNLNNDGTPEFPSEYATKRLKYATKFKNIFIAANWNKQTDPNSKNYKSIINTVGDLVKSGKKIIIFDCLRETSETDLHKLKLLKSGLPIFFSQRDFSISLTPRPYNYIVYEMKRKFPSILIIDLNDVICKSGKCEVEIDNTILYRDPTHLNTSGGRLIGEKYLKLKGNPLKNL</sequence>
<feature type="transmembrane region" description="Helical" evidence="1">
    <location>
        <begin position="268"/>
        <end position="286"/>
    </location>
</feature>
<feature type="transmembrane region" description="Helical" evidence="1">
    <location>
        <begin position="188"/>
        <end position="206"/>
    </location>
</feature>
<dbReference type="PANTHER" id="PTHR23028">
    <property type="entry name" value="ACETYLTRANSFERASE"/>
    <property type="match status" value="1"/>
</dbReference>
<keyword evidence="1" id="KW-0472">Membrane</keyword>
<gene>
    <name evidence="4" type="ORF">E0I26_10005</name>
</gene>
<dbReference type="Pfam" id="PF01757">
    <property type="entry name" value="Acyl_transf_3"/>
    <property type="match status" value="1"/>
</dbReference>
<keyword evidence="1" id="KW-0812">Transmembrane</keyword>
<keyword evidence="4" id="KW-0808">Transferase</keyword>
<feature type="domain" description="SGNH" evidence="3">
    <location>
        <begin position="428"/>
        <end position="644"/>
    </location>
</feature>
<feature type="transmembrane region" description="Helical" evidence="1">
    <location>
        <begin position="373"/>
        <end position="391"/>
    </location>
</feature>
<dbReference type="Proteomes" id="UP000294814">
    <property type="component" value="Unassembled WGS sequence"/>
</dbReference>
<evidence type="ECO:0000313" key="5">
    <source>
        <dbReference type="Proteomes" id="UP000294814"/>
    </source>
</evidence>
<keyword evidence="4" id="KW-0012">Acyltransferase</keyword>
<organism evidence="4 5">
    <name type="scientific">Flavobacterium rhamnosiphilum</name>
    <dbReference type="NCBI Taxonomy" id="2541724"/>
    <lineage>
        <taxon>Bacteria</taxon>
        <taxon>Pseudomonadati</taxon>
        <taxon>Bacteroidota</taxon>
        <taxon>Flavobacteriia</taxon>
        <taxon>Flavobacteriales</taxon>
        <taxon>Flavobacteriaceae</taxon>
        <taxon>Flavobacterium</taxon>
    </lineage>
</organism>
<keyword evidence="5" id="KW-1185">Reference proteome</keyword>
<feature type="transmembrane region" description="Helical" evidence="1">
    <location>
        <begin position="95"/>
        <end position="116"/>
    </location>
</feature>
<dbReference type="InterPro" id="IPR050879">
    <property type="entry name" value="Acyltransferase_3"/>
</dbReference>
<feature type="transmembrane region" description="Helical" evidence="1">
    <location>
        <begin position="336"/>
        <end position="352"/>
    </location>
</feature>
<dbReference type="InterPro" id="IPR002656">
    <property type="entry name" value="Acyl_transf_3_dom"/>
</dbReference>
<feature type="transmembrane region" description="Helical" evidence="1">
    <location>
        <begin position="246"/>
        <end position="262"/>
    </location>
</feature>
<feature type="domain" description="Acyltransferase 3" evidence="2">
    <location>
        <begin position="29"/>
        <end position="352"/>
    </location>
</feature>
<feature type="transmembrane region" description="Helical" evidence="1">
    <location>
        <begin position="306"/>
        <end position="330"/>
    </location>
</feature>
<dbReference type="GO" id="GO:0009103">
    <property type="term" value="P:lipopolysaccharide biosynthetic process"/>
    <property type="evidence" value="ECO:0007669"/>
    <property type="project" value="TreeGrafter"/>
</dbReference>
<feature type="transmembrane region" description="Helical" evidence="1">
    <location>
        <begin position="32"/>
        <end position="48"/>
    </location>
</feature>
<evidence type="ECO:0000313" key="4">
    <source>
        <dbReference type="EMBL" id="TDE43944.1"/>
    </source>
</evidence>
<comment type="caution">
    <text evidence="4">The sequence shown here is derived from an EMBL/GenBank/DDBJ whole genome shotgun (WGS) entry which is preliminary data.</text>
</comment>
<dbReference type="PANTHER" id="PTHR23028:SF53">
    <property type="entry name" value="ACYL_TRANSF_3 DOMAIN-CONTAINING PROTEIN"/>
    <property type="match status" value="1"/>
</dbReference>
<keyword evidence="1" id="KW-1133">Transmembrane helix</keyword>
<protein>
    <submittedName>
        <fullName evidence="4">Acyltransferase</fullName>
    </submittedName>
</protein>
<dbReference type="OrthoDB" id="290051at2"/>
<reference evidence="4 5" key="1">
    <citation type="submission" date="2019-03" db="EMBL/GenBank/DDBJ databases">
        <title>Novel species of Flavobacterium.</title>
        <authorList>
            <person name="Liu Q."/>
            <person name="Xin Y.-H."/>
        </authorList>
    </citation>
    <scope>NUCLEOTIDE SEQUENCE [LARGE SCALE GENOMIC DNA]</scope>
    <source>
        <strain evidence="4 5">LB3P52</strain>
    </source>
</reference>
<feature type="transmembrane region" description="Helical" evidence="1">
    <location>
        <begin position="212"/>
        <end position="234"/>
    </location>
</feature>
<evidence type="ECO:0000259" key="2">
    <source>
        <dbReference type="Pfam" id="PF01757"/>
    </source>
</evidence>
<dbReference type="GO" id="GO:0016747">
    <property type="term" value="F:acyltransferase activity, transferring groups other than amino-acyl groups"/>
    <property type="evidence" value="ECO:0007669"/>
    <property type="project" value="InterPro"/>
</dbReference>
<name>A0A4R5F765_9FLAO</name>
<evidence type="ECO:0000256" key="1">
    <source>
        <dbReference type="SAM" id="Phobius"/>
    </source>
</evidence>
<dbReference type="AlphaFoldDB" id="A0A4R5F765"/>
<dbReference type="InterPro" id="IPR043968">
    <property type="entry name" value="SGNH"/>
</dbReference>
<dbReference type="GO" id="GO:0016020">
    <property type="term" value="C:membrane"/>
    <property type="evidence" value="ECO:0007669"/>
    <property type="project" value="TreeGrafter"/>
</dbReference>
<accession>A0A4R5F765</accession>